<proteinExistence type="predicted"/>
<dbReference type="PANTHER" id="PTHR11439">
    <property type="entry name" value="GAG-POL-RELATED RETROTRANSPOSON"/>
    <property type="match status" value="1"/>
</dbReference>
<evidence type="ECO:0008006" key="3">
    <source>
        <dbReference type="Google" id="ProtNLM"/>
    </source>
</evidence>
<evidence type="ECO:0000313" key="1">
    <source>
        <dbReference type="EMBL" id="RVW13306.1"/>
    </source>
</evidence>
<dbReference type="CDD" id="cd09272">
    <property type="entry name" value="RNase_HI_RT_Ty1"/>
    <property type="match status" value="1"/>
</dbReference>
<evidence type="ECO:0000313" key="2">
    <source>
        <dbReference type="Proteomes" id="UP000288805"/>
    </source>
</evidence>
<dbReference type="Proteomes" id="UP000288805">
    <property type="component" value="Unassembled WGS sequence"/>
</dbReference>
<dbReference type="EMBL" id="QGNW01002657">
    <property type="protein sequence ID" value="RVW13306.1"/>
    <property type="molecule type" value="Genomic_DNA"/>
</dbReference>
<dbReference type="AlphaFoldDB" id="A0A438BQT0"/>
<reference evidence="1 2" key="1">
    <citation type="journal article" date="2018" name="PLoS Genet.">
        <title>Population sequencing reveals clonal diversity and ancestral inbreeding in the grapevine cultivar Chardonnay.</title>
        <authorList>
            <person name="Roach M.J."/>
            <person name="Johnson D.L."/>
            <person name="Bohlmann J."/>
            <person name="van Vuuren H.J."/>
            <person name="Jones S.J."/>
            <person name="Pretorius I.S."/>
            <person name="Schmidt S.A."/>
            <person name="Borneman A.R."/>
        </authorList>
    </citation>
    <scope>NUCLEOTIDE SEQUENCE [LARGE SCALE GENOMIC DNA]</scope>
    <source>
        <strain evidence="2">cv. Chardonnay</strain>
        <tissue evidence="1">Leaf</tissue>
    </source>
</reference>
<protein>
    <recommendedName>
        <fullName evidence="3">Reverse transcriptase zinc-binding domain-containing protein</fullName>
    </recommendedName>
</protein>
<name>A0A438BQT0_VITVI</name>
<comment type="caution">
    <text evidence="1">The sequence shown here is derived from an EMBL/GenBank/DDBJ whole genome shotgun (WGS) entry which is preliminary data.</text>
</comment>
<sequence length="266" mass="30527">MQREVEYIVTWRTLRASVPPKVAFFAWEASWGKVLILDQLQKMGHSLANRKLFLDDMELLWGKLIKRVPIVLSASLLVSFIDWLGSKQYPLPNLHSASAYVQYEELHQATMLASVSQVSSTSSIAQAPTALVVSNSSIEVARSKEGILVSQKRYIMDLLDETKMLAYKRSTSRYYTFVGENSITWHSKKQSIMARSSTKAKFRTMAHDICEMLWLKAFEKEFGFGSGDPMKLYRDNKAPISITHYLVEHDLTKVDRYFIKEKLTKD</sequence>
<gene>
    <name evidence="1" type="ORF">CK203_103425</name>
</gene>
<organism evidence="1 2">
    <name type="scientific">Vitis vinifera</name>
    <name type="common">Grape</name>
    <dbReference type="NCBI Taxonomy" id="29760"/>
    <lineage>
        <taxon>Eukaryota</taxon>
        <taxon>Viridiplantae</taxon>
        <taxon>Streptophyta</taxon>
        <taxon>Embryophyta</taxon>
        <taxon>Tracheophyta</taxon>
        <taxon>Spermatophyta</taxon>
        <taxon>Magnoliopsida</taxon>
        <taxon>eudicotyledons</taxon>
        <taxon>Gunneridae</taxon>
        <taxon>Pentapetalae</taxon>
        <taxon>rosids</taxon>
        <taxon>Vitales</taxon>
        <taxon>Vitaceae</taxon>
        <taxon>Viteae</taxon>
        <taxon>Vitis</taxon>
    </lineage>
</organism>
<accession>A0A438BQT0</accession>
<dbReference type="PANTHER" id="PTHR11439:SF440">
    <property type="entry name" value="INTEGRASE CATALYTIC DOMAIN-CONTAINING PROTEIN"/>
    <property type="match status" value="1"/>
</dbReference>